<keyword evidence="3" id="KW-1185">Reference proteome</keyword>
<sequence>MENPPHDLIAERVTELEIKSSYAEDLLDQLNMTIYRQQQQIDRLILQVTQLKEQMQSSGQDGAARNPRDELPPHY</sequence>
<organism evidence="2 3">
    <name type="scientific">Variovorax gossypii</name>
    <dbReference type="NCBI Taxonomy" id="1679495"/>
    <lineage>
        <taxon>Bacteria</taxon>
        <taxon>Pseudomonadati</taxon>
        <taxon>Pseudomonadota</taxon>
        <taxon>Betaproteobacteria</taxon>
        <taxon>Burkholderiales</taxon>
        <taxon>Comamonadaceae</taxon>
        <taxon>Variovorax</taxon>
    </lineage>
</organism>
<dbReference type="OrthoDB" id="5297107at2"/>
<protein>
    <submittedName>
        <fullName evidence="2">SlyX family protein</fullName>
    </submittedName>
</protein>
<evidence type="ECO:0000313" key="3">
    <source>
        <dbReference type="Proteomes" id="UP000267418"/>
    </source>
</evidence>
<gene>
    <name evidence="2" type="ORF">EJP69_18390</name>
</gene>
<dbReference type="PANTHER" id="PTHR36508">
    <property type="entry name" value="PROTEIN SLYX"/>
    <property type="match status" value="1"/>
</dbReference>
<dbReference type="InterPro" id="IPR007236">
    <property type="entry name" value="SlyX"/>
</dbReference>
<reference evidence="2 3" key="1">
    <citation type="submission" date="2018-12" db="EMBL/GenBank/DDBJ databases">
        <title>The genome of Variovorax gossypii DSM 100435.</title>
        <authorList>
            <person name="Gao J."/>
            <person name="Sun J."/>
        </authorList>
    </citation>
    <scope>NUCLEOTIDE SEQUENCE [LARGE SCALE GENOMIC DNA]</scope>
    <source>
        <strain evidence="2 3">DSM 100435</strain>
    </source>
</reference>
<accession>A0A431TKQ3</accession>
<dbReference type="EMBL" id="RXOE01000004">
    <property type="protein sequence ID" value="RTQ33477.1"/>
    <property type="molecule type" value="Genomic_DNA"/>
</dbReference>
<dbReference type="Pfam" id="PF04102">
    <property type="entry name" value="SlyX"/>
    <property type="match status" value="1"/>
</dbReference>
<evidence type="ECO:0000313" key="2">
    <source>
        <dbReference type="EMBL" id="RTQ33477.1"/>
    </source>
</evidence>
<dbReference type="Proteomes" id="UP000267418">
    <property type="component" value="Unassembled WGS sequence"/>
</dbReference>
<proteinExistence type="predicted"/>
<name>A0A431TKQ3_9BURK</name>
<evidence type="ECO:0000256" key="1">
    <source>
        <dbReference type="SAM" id="MobiDB-lite"/>
    </source>
</evidence>
<dbReference type="RefSeq" id="WP_093302172.1">
    <property type="nucleotide sequence ID" value="NZ_RXOE01000004.1"/>
</dbReference>
<dbReference type="Gene3D" id="1.20.5.300">
    <property type="match status" value="1"/>
</dbReference>
<comment type="caution">
    <text evidence="2">The sequence shown here is derived from an EMBL/GenBank/DDBJ whole genome shotgun (WGS) entry which is preliminary data.</text>
</comment>
<dbReference type="PANTHER" id="PTHR36508:SF1">
    <property type="entry name" value="PROTEIN SLYX"/>
    <property type="match status" value="1"/>
</dbReference>
<feature type="compositionally biased region" description="Basic and acidic residues" evidence="1">
    <location>
        <begin position="66"/>
        <end position="75"/>
    </location>
</feature>
<dbReference type="AlphaFoldDB" id="A0A431TKQ3"/>
<feature type="region of interest" description="Disordered" evidence="1">
    <location>
        <begin position="54"/>
        <end position="75"/>
    </location>
</feature>